<dbReference type="InterPro" id="IPR017520">
    <property type="entry name" value="CHP03086"/>
</dbReference>
<gene>
    <name evidence="2" type="ordered locus">Gbro_0874</name>
</gene>
<dbReference type="InterPro" id="IPR024344">
    <property type="entry name" value="MDMPI_metal-binding"/>
</dbReference>
<dbReference type="EMBL" id="CP001802">
    <property type="protein sequence ID" value="ACY20187.1"/>
    <property type="molecule type" value="Genomic_DNA"/>
</dbReference>
<proteinExistence type="predicted"/>
<keyword evidence="3" id="KW-1185">Reference proteome</keyword>
<organism evidence="2 3">
    <name type="scientific">Gordonia bronchialis (strain ATCC 25592 / DSM 43247 / BCRC 13721 / JCM 3198 / KCTC 3076 / NBRC 16047 / NCTC 10667)</name>
    <name type="common">Rhodococcus bronchialis</name>
    <dbReference type="NCBI Taxonomy" id="526226"/>
    <lineage>
        <taxon>Bacteria</taxon>
        <taxon>Bacillati</taxon>
        <taxon>Actinomycetota</taxon>
        <taxon>Actinomycetes</taxon>
        <taxon>Mycobacteriales</taxon>
        <taxon>Gordoniaceae</taxon>
        <taxon>Gordonia</taxon>
    </lineage>
</organism>
<protein>
    <recommendedName>
        <fullName evidence="1">Mycothiol-dependent maleylpyruvate isomerase metal-binding domain-containing protein</fullName>
    </recommendedName>
</protein>
<dbReference type="eggNOG" id="COG1576">
    <property type="taxonomic scope" value="Bacteria"/>
</dbReference>
<sequence length="197" mass="20749">MNQPTDPRPVYAAATSWTASLMERVAPDQLQNRTPCTKLDVQALCGHLIGTARRAEGLAAGADIFAIDGFPAVHDAATYADTVAHAIELWSDDAKLGAMVSVPWGTVPGAGALWGYVNETLVHGWDLAVAIGADPEADPAVVAPALAVARQFISADIRGDDAVPFGPVVEPRDGAGLTEQLANWSGRRSESWVRLAR</sequence>
<dbReference type="HOGENOM" id="CLU_051661_2_1_11"/>
<reference evidence="3" key="1">
    <citation type="submission" date="2009-10" db="EMBL/GenBank/DDBJ databases">
        <title>The complete chromosome of Gordonia bronchialis DSM 43247.</title>
        <authorList>
            <consortium name="US DOE Joint Genome Institute (JGI-PGF)"/>
            <person name="Lucas S."/>
            <person name="Copeland A."/>
            <person name="Lapidus A."/>
            <person name="Glavina del Rio T."/>
            <person name="Dalin E."/>
            <person name="Tice H."/>
            <person name="Bruce D."/>
            <person name="Goodwin L."/>
            <person name="Pitluck S."/>
            <person name="Kyrpides N."/>
            <person name="Mavromatis K."/>
            <person name="Ivanova N."/>
            <person name="Ovchinnikova G."/>
            <person name="Saunders E."/>
            <person name="Brettin T."/>
            <person name="Detter J.C."/>
            <person name="Han C."/>
            <person name="Larimer F."/>
            <person name="Land M."/>
            <person name="Hauser L."/>
            <person name="Markowitz V."/>
            <person name="Cheng J.-F."/>
            <person name="Hugenholtz P."/>
            <person name="Woyke T."/>
            <person name="Wu D."/>
            <person name="Jando M."/>
            <person name="Schneider S."/>
            <person name="Goeker M."/>
            <person name="Klenk H.-P."/>
            <person name="Eisen J.A."/>
        </authorList>
    </citation>
    <scope>NUCLEOTIDE SEQUENCE [LARGE SCALE GENOMIC DNA]</scope>
    <source>
        <strain evidence="3">ATCC 25592 / DSM 43247 / BCRC 13721 / JCM 3198 / KCTC 3076 / NBRC 16047 / NCTC 10667</strain>
    </source>
</reference>
<evidence type="ECO:0000313" key="2">
    <source>
        <dbReference type="EMBL" id="ACY20187.1"/>
    </source>
</evidence>
<evidence type="ECO:0000259" key="1">
    <source>
        <dbReference type="Pfam" id="PF11716"/>
    </source>
</evidence>
<dbReference type="AlphaFoldDB" id="D0L3I8"/>
<dbReference type="InterPro" id="IPR017517">
    <property type="entry name" value="Maleyloyr_isom"/>
</dbReference>
<dbReference type="Proteomes" id="UP000001219">
    <property type="component" value="Chromosome"/>
</dbReference>
<dbReference type="GO" id="GO:0046872">
    <property type="term" value="F:metal ion binding"/>
    <property type="evidence" value="ECO:0007669"/>
    <property type="project" value="InterPro"/>
</dbReference>
<dbReference type="SUPFAM" id="SSF109854">
    <property type="entry name" value="DinB/YfiT-like putative metalloenzymes"/>
    <property type="match status" value="1"/>
</dbReference>
<dbReference type="STRING" id="526226.Gbro_0874"/>
<reference evidence="2 3" key="2">
    <citation type="journal article" date="2010" name="Stand. Genomic Sci.">
        <title>Complete genome sequence of Gordonia bronchialis type strain (3410).</title>
        <authorList>
            <person name="Ivanova N."/>
            <person name="Sikorski J."/>
            <person name="Jando M."/>
            <person name="Lapidus A."/>
            <person name="Nolan M."/>
            <person name="Lucas S."/>
            <person name="Del Rio T.G."/>
            <person name="Tice H."/>
            <person name="Copeland A."/>
            <person name="Cheng J.F."/>
            <person name="Chen F."/>
            <person name="Bruce D."/>
            <person name="Goodwin L."/>
            <person name="Pitluck S."/>
            <person name="Mavromatis K."/>
            <person name="Ovchinnikova G."/>
            <person name="Pati A."/>
            <person name="Chen A."/>
            <person name="Palaniappan K."/>
            <person name="Land M."/>
            <person name="Hauser L."/>
            <person name="Chang Y.J."/>
            <person name="Jeffries C.D."/>
            <person name="Chain P."/>
            <person name="Saunders E."/>
            <person name="Han C."/>
            <person name="Detter J.C."/>
            <person name="Brettin T."/>
            <person name="Rohde M."/>
            <person name="Goker M."/>
            <person name="Bristow J."/>
            <person name="Eisen J.A."/>
            <person name="Markowitz V."/>
            <person name="Hugenholtz P."/>
            <person name="Klenk H.P."/>
            <person name="Kyrpides N.C."/>
        </authorList>
    </citation>
    <scope>NUCLEOTIDE SEQUENCE [LARGE SCALE GENOMIC DNA]</scope>
    <source>
        <strain evidence="3">ATCC 25592 / DSM 43247 / BCRC 13721 / JCM 3198 / KCTC 3076 / NBRC 16047 / NCTC 10667</strain>
    </source>
</reference>
<dbReference type="NCBIfam" id="TIGR03083">
    <property type="entry name" value="maleylpyruvate isomerase family mycothiol-dependent enzyme"/>
    <property type="match status" value="1"/>
</dbReference>
<dbReference type="Pfam" id="PF11716">
    <property type="entry name" value="MDMPI_N"/>
    <property type="match status" value="1"/>
</dbReference>
<accession>D0L3I8</accession>
<evidence type="ECO:0000313" key="3">
    <source>
        <dbReference type="Proteomes" id="UP000001219"/>
    </source>
</evidence>
<dbReference type="NCBIfam" id="TIGR03086">
    <property type="entry name" value="TIGR03086 family metal-binding protein"/>
    <property type="match status" value="1"/>
</dbReference>
<dbReference type="InterPro" id="IPR034660">
    <property type="entry name" value="DinB/YfiT-like"/>
</dbReference>
<dbReference type="RefSeq" id="WP_012832767.1">
    <property type="nucleotide sequence ID" value="NC_013441.1"/>
</dbReference>
<feature type="domain" description="Mycothiol-dependent maleylpyruvate isomerase metal-binding" evidence="1">
    <location>
        <begin position="13"/>
        <end position="128"/>
    </location>
</feature>
<name>D0L3I8_GORB4</name>
<dbReference type="KEGG" id="gbr:Gbro_0874"/>